<feature type="non-terminal residue" evidence="1">
    <location>
        <position position="1"/>
    </location>
</feature>
<dbReference type="HOGENOM" id="CLU_056797_2_0_1"/>
<protein>
    <submittedName>
        <fullName evidence="1">Uncharacterized protein</fullName>
    </submittedName>
</protein>
<evidence type="ECO:0000313" key="2">
    <source>
        <dbReference type="Proteomes" id="UP000054279"/>
    </source>
</evidence>
<dbReference type="OrthoDB" id="3251205at2759"/>
<dbReference type="EMBL" id="KN837148">
    <property type="protein sequence ID" value="KIJ39952.1"/>
    <property type="molecule type" value="Genomic_DNA"/>
</dbReference>
<gene>
    <name evidence="1" type="ORF">M422DRAFT_127352</name>
</gene>
<reference evidence="1 2" key="1">
    <citation type="submission" date="2014-06" db="EMBL/GenBank/DDBJ databases">
        <title>Evolutionary Origins and Diversification of the Mycorrhizal Mutualists.</title>
        <authorList>
            <consortium name="DOE Joint Genome Institute"/>
            <consortium name="Mycorrhizal Genomics Consortium"/>
            <person name="Kohler A."/>
            <person name="Kuo A."/>
            <person name="Nagy L.G."/>
            <person name="Floudas D."/>
            <person name="Copeland A."/>
            <person name="Barry K.W."/>
            <person name="Cichocki N."/>
            <person name="Veneault-Fourrey C."/>
            <person name="LaButti K."/>
            <person name="Lindquist E.A."/>
            <person name="Lipzen A."/>
            <person name="Lundell T."/>
            <person name="Morin E."/>
            <person name="Murat C."/>
            <person name="Riley R."/>
            <person name="Ohm R."/>
            <person name="Sun H."/>
            <person name="Tunlid A."/>
            <person name="Henrissat B."/>
            <person name="Grigoriev I.V."/>
            <person name="Hibbett D.S."/>
            <person name="Martin F."/>
        </authorList>
    </citation>
    <scope>NUCLEOTIDE SEQUENCE [LARGE SCALE GENOMIC DNA]</scope>
    <source>
        <strain evidence="1 2">SS14</strain>
    </source>
</reference>
<dbReference type="AlphaFoldDB" id="A0A0C9VF12"/>
<name>A0A0C9VF12_SPHS4</name>
<feature type="non-terminal residue" evidence="1">
    <location>
        <position position="203"/>
    </location>
</feature>
<sequence length="203" mass="23610">RHQAIEELFKYWDEQKYANLTLELISTLQTELGIFKAAHQLTDEDFERFIQEERQYLVNLKKPRGNELEFAYVQALEALEDAERILQETGTPFIMVSGMQNPQEQQATARKARAHSAALRKHELRLDHVVELEDKLSIANNERWSKMHPKRLEVVQALNLKDYHAALDHLERLVVQRLFELTKLNMSGTGTLFSLTKHVSSDS</sequence>
<keyword evidence="2" id="KW-1185">Reference proteome</keyword>
<proteinExistence type="predicted"/>
<evidence type="ECO:0000313" key="1">
    <source>
        <dbReference type="EMBL" id="KIJ39952.1"/>
    </source>
</evidence>
<dbReference type="Proteomes" id="UP000054279">
    <property type="component" value="Unassembled WGS sequence"/>
</dbReference>
<accession>A0A0C9VF12</accession>
<organism evidence="1 2">
    <name type="scientific">Sphaerobolus stellatus (strain SS14)</name>
    <dbReference type="NCBI Taxonomy" id="990650"/>
    <lineage>
        <taxon>Eukaryota</taxon>
        <taxon>Fungi</taxon>
        <taxon>Dikarya</taxon>
        <taxon>Basidiomycota</taxon>
        <taxon>Agaricomycotina</taxon>
        <taxon>Agaricomycetes</taxon>
        <taxon>Phallomycetidae</taxon>
        <taxon>Geastrales</taxon>
        <taxon>Sphaerobolaceae</taxon>
        <taxon>Sphaerobolus</taxon>
    </lineage>
</organism>